<proteinExistence type="predicted"/>
<reference evidence="13" key="1">
    <citation type="journal article" date="2019" name="Int. J. Syst. Evol. Microbiol.">
        <title>The Global Catalogue of Microorganisms (GCM) 10K type strain sequencing project: providing services to taxonomists for standard genome sequencing and annotation.</title>
        <authorList>
            <consortium name="The Broad Institute Genomics Platform"/>
            <consortium name="The Broad Institute Genome Sequencing Center for Infectious Disease"/>
            <person name="Wu L."/>
            <person name="Ma J."/>
        </authorList>
    </citation>
    <scope>NUCLEOTIDE SEQUENCE [LARGE SCALE GENOMIC DNA]</scope>
    <source>
        <strain evidence="13">JCM 14307</strain>
    </source>
</reference>
<keyword evidence="3" id="KW-0597">Phosphoprotein</keyword>
<evidence type="ECO:0000256" key="1">
    <source>
        <dbReference type="ARBA" id="ARBA00000085"/>
    </source>
</evidence>
<dbReference type="Proteomes" id="UP001500280">
    <property type="component" value="Unassembled WGS sequence"/>
</dbReference>
<comment type="catalytic activity">
    <reaction evidence="1">
        <text>ATP + protein L-histidine = ADP + protein N-phospho-L-histidine.</text>
        <dbReference type="EC" id="2.7.13.3"/>
    </reaction>
</comment>
<evidence type="ECO:0000256" key="8">
    <source>
        <dbReference type="ARBA" id="ARBA00023012"/>
    </source>
</evidence>
<evidence type="ECO:0000256" key="5">
    <source>
        <dbReference type="ARBA" id="ARBA00022741"/>
    </source>
</evidence>
<accession>A0ABP4SU73</accession>
<feature type="transmembrane region" description="Helical" evidence="9">
    <location>
        <begin position="24"/>
        <end position="40"/>
    </location>
</feature>
<evidence type="ECO:0000313" key="12">
    <source>
        <dbReference type="EMBL" id="GAA1678306.1"/>
    </source>
</evidence>
<dbReference type="InterPro" id="IPR050482">
    <property type="entry name" value="Sensor_HK_TwoCompSys"/>
</dbReference>
<evidence type="ECO:0000313" key="13">
    <source>
        <dbReference type="Proteomes" id="UP001500280"/>
    </source>
</evidence>
<dbReference type="InterPro" id="IPR011712">
    <property type="entry name" value="Sig_transdc_His_kin_sub3_dim/P"/>
</dbReference>
<keyword evidence="9" id="KW-0472">Membrane</keyword>
<name>A0ABP4SU73_9ACTN</name>
<evidence type="ECO:0000256" key="7">
    <source>
        <dbReference type="ARBA" id="ARBA00022840"/>
    </source>
</evidence>
<evidence type="ECO:0000256" key="6">
    <source>
        <dbReference type="ARBA" id="ARBA00022777"/>
    </source>
</evidence>
<dbReference type="Gene3D" id="3.30.565.10">
    <property type="entry name" value="Histidine kinase-like ATPase, C-terminal domain"/>
    <property type="match status" value="1"/>
</dbReference>
<dbReference type="EC" id="2.7.13.3" evidence="2"/>
<evidence type="ECO:0000259" key="10">
    <source>
        <dbReference type="Pfam" id="PF02518"/>
    </source>
</evidence>
<dbReference type="EMBL" id="BAAANF010000007">
    <property type="protein sequence ID" value="GAA1678306.1"/>
    <property type="molecule type" value="Genomic_DNA"/>
</dbReference>
<dbReference type="Gene3D" id="1.20.5.1930">
    <property type="match status" value="1"/>
</dbReference>
<dbReference type="Pfam" id="PF02518">
    <property type="entry name" value="HATPase_c"/>
    <property type="match status" value="1"/>
</dbReference>
<keyword evidence="5" id="KW-0547">Nucleotide-binding</keyword>
<dbReference type="PANTHER" id="PTHR24421:SF10">
    <property type="entry name" value="NITRATE_NITRITE SENSOR PROTEIN NARQ"/>
    <property type="match status" value="1"/>
</dbReference>
<feature type="domain" description="Histidine kinase/HSP90-like ATPase" evidence="10">
    <location>
        <begin position="205"/>
        <end position="295"/>
    </location>
</feature>
<keyword evidence="9" id="KW-0812">Transmembrane</keyword>
<dbReference type="PANTHER" id="PTHR24421">
    <property type="entry name" value="NITRATE/NITRITE SENSOR PROTEIN NARX-RELATED"/>
    <property type="match status" value="1"/>
</dbReference>
<organism evidence="12 13">
    <name type="scientific">Kribbella yunnanensis</name>
    <dbReference type="NCBI Taxonomy" id="190194"/>
    <lineage>
        <taxon>Bacteria</taxon>
        <taxon>Bacillati</taxon>
        <taxon>Actinomycetota</taxon>
        <taxon>Actinomycetes</taxon>
        <taxon>Propionibacteriales</taxon>
        <taxon>Kribbellaceae</taxon>
        <taxon>Kribbella</taxon>
    </lineage>
</organism>
<dbReference type="InterPro" id="IPR003594">
    <property type="entry name" value="HATPase_dom"/>
</dbReference>
<gene>
    <name evidence="12" type="ORF">GCM10009745_22340</name>
</gene>
<evidence type="ECO:0000256" key="9">
    <source>
        <dbReference type="SAM" id="Phobius"/>
    </source>
</evidence>
<feature type="domain" description="Signal transduction histidine kinase subgroup 3 dimerisation and phosphoacceptor" evidence="11">
    <location>
        <begin position="65"/>
        <end position="132"/>
    </location>
</feature>
<protein>
    <recommendedName>
        <fullName evidence="2">histidine kinase</fullName>
        <ecNumber evidence="2">2.7.13.3</ecNumber>
    </recommendedName>
</protein>
<comment type="caution">
    <text evidence="12">The sequence shown here is derived from an EMBL/GenBank/DDBJ whole genome shotgun (WGS) entry which is preliminary data.</text>
</comment>
<sequence>MLGFLVLVLAGVGASPQAAAIAVTLVLVSCAAAVVVWALLSTRRRRRQYEEELTAWAAERAIQAERLRIARDLHDLASHGLGLVTVRAAAARTLTGPAGDAERIAALTDIEHTGRQATTELRRMLAVLRSPEDDTSLRPADTLADLPQIVQVARTSGVRVKLAVGEAGEGSSEVSEIGKVAEVGDASGGDQPTVGDVGKVSGGVQLTVCAIVREALANTARHAGPTSAEVAVRREADAILITVTDDGPGPDWVPHPGAGAGLAGLRERVGALDGTLEAGPRRGPGYQVIARLPDRR</sequence>
<dbReference type="Pfam" id="PF07730">
    <property type="entry name" value="HisKA_3"/>
    <property type="match status" value="1"/>
</dbReference>
<evidence type="ECO:0000259" key="11">
    <source>
        <dbReference type="Pfam" id="PF07730"/>
    </source>
</evidence>
<keyword evidence="13" id="KW-1185">Reference proteome</keyword>
<dbReference type="InterPro" id="IPR036890">
    <property type="entry name" value="HATPase_C_sf"/>
</dbReference>
<evidence type="ECO:0000256" key="4">
    <source>
        <dbReference type="ARBA" id="ARBA00022679"/>
    </source>
</evidence>
<evidence type="ECO:0000256" key="3">
    <source>
        <dbReference type="ARBA" id="ARBA00022553"/>
    </source>
</evidence>
<keyword evidence="4" id="KW-0808">Transferase</keyword>
<keyword evidence="8" id="KW-0902">Two-component regulatory system</keyword>
<dbReference type="SUPFAM" id="SSF55874">
    <property type="entry name" value="ATPase domain of HSP90 chaperone/DNA topoisomerase II/histidine kinase"/>
    <property type="match status" value="1"/>
</dbReference>
<dbReference type="CDD" id="cd16917">
    <property type="entry name" value="HATPase_UhpB-NarQ-NarX-like"/>
    <property type="match status" value="1"/>
</dbReference>
<keyword evidence="7" id="KW-0067">ATP-binding</keyword>
<keyword evidence="9" id="KW-1133">Transmembrane helix</keyword>
<keyword evidence="6" id="KW-0418">Kinase</keyword>
<evidence type="ECO:0000256" key="2">
    <source>
        <dbReference type="ARBA" id="ARBA00012438"/>
    </source>
</evidence>